<proteinExistence type="predicted"/>
<reference evidence="2" key="1">
    <citation type="submission" date="2021-02" db="EMBL/GenBank/DDBJ databases">
        <authorList>
            <person name="Nowell W R."/>
        </authorList>
    </citation>
    <scope>NUCLEOTIDE SEQUENCE</scope>
</reference>
<organism evidence="2 3">
    <name type="scientific">Rotaria sordida</name>
    <dbReference type="NCBI Taxonomy" id="392033"/>
    <lineage>
        <taxon>Eukaryota</taxon>
        <taxon>Metazoa</taxon>
        <taxon>Spiralia</taxon>
        <taxon>Gnathifera</taxon>
        <taxon>Rotifera</taxon>
        <taxon>Eurotatoria</taxon>
        <taxon>Bdelloidea</taxon>
        <taxon>Philodinida</taxon>
        <taxon>Philodinidae</taxon>
        <taxon>Rotaria</taxon>
    </lineage>
</organism>
<dbReference type="EMBL" id="CAJNOO010010492">
    <property type="protein sequence ID" value="CAF1498778.1"/>
    <property type="molecule type" value="Genomic_DNA"/>
</dbReference>
<dbReference type="OrthoDB" id="10056059at2759"/>
<evidence type="ECO:0000313" key="2">
    <source>
        <dbReference type="EMBL" id="CAF1557956.1"/>
    </source>
</evidence>
<gene>
    <name evidence="1" type="ORF">RFH988_LOCUS38686</name>
    <name evidence="2" type="ORF">SEV965_LOCUS39019</name>
</gene>
<name>A0A815XIE3_9BILA</name>
<dbReference type="Proteomes" id="UP000663889">
    <property type="component" value="Unassembled WGS sequence"/>
</dbReference>
<dbReference type="AlphaFoldDB" id="A0A815XIE3"/>
<dbReference type="Proteomes" id="UP000663882">
    <property type="component" value="Unassembled WGS sequence"/>
</dbReference>
<evidence type="ECO:0000313" key="1">
    <source>
        <dbReference type="EMBL" id="CAF1498778.1"/>
    </source>
</evidence>
<dbReference type="EMBL" id="CAJNOU010011600">
    <property type="protein sequence ID" value="CAF1557956.1"/>
    <property type="molecule type" value="Genomic_DNA"/>
</dbReference>
<accession>A0A815XIE3</accession>
<comment type="caution">
    <text evidence="2">The sequence shown here is derived from an EMBL/GenBank/DDBJ whole genome shotgun (WGS) entry which is preliminary data.</text>
</comment>
<sequence>MGLLKEGFITNEEYNLAKPIGSRPARLCGLPKLHKPNENYPLCPVMSAIKTVGYGLGRMLKNGLSHLRTSPYVIKDSFDFLNKIKSSKMWTRYQFHLM</sequence>
<protein>
    <submittedName>
        <fullName evidence="2">Uncharacterized protein</fullName>
    </submittedName>
</protein>
<evidence type="ECO:0000313" key="3">
    <source>
        <dbReference type="Proteomes" id="UP000663889"/>
    </source>
</evidence>